<name>S3D4K0_GLAL2</name>
<accession>S3D4K0</accession>
<dbReference type="AlphaFoldDB" id="S3D4K0"/>
<dbReference type="InterPro" id="IPR020241">
    <property type="entry name" value="RNase_P/MRP_Pop7_fungi"/>
</dbReference>
<sequence length="218" mass="23650">MADSTPSTTFPSINTQDQSTPAAHPKKQPHKKLSRLPNTHKIQKRPLLHPPIATPYSSSAHTPKVIYISAHTPFVATVKRIRKYLSEMENRTSKATAANKNAYQGKGRGRTEELRGLMQGGDDAGFLKGVEEGLKSRSGSEEVVLKATGKAIERLLSVACWLEGQGGGEEFVVRVRTGSVGAVDDVVVKDGEEDGDEEVGSRVRRVSCLEVGVRYKGL</sequence>
<feature type="region of interest" description="Disordered" evidence="4">
    <location>
        <begin position="1"/>
        <end position="37"/>
    </location>
</feature>
<evidence type="ECO:0000256" key="1">
    <source>
        <dbReference type="ARBA" id="ARBA00004123"/>
    </source>
</evidence>
<dbReference type="GO" id="GO:0000171">
    <property type="term" value="F:ribonuclease MRP activity"/>
    <property type="evidence" value="ECO:0007669"/>
    <property type="project" value="TreeGrafter"/>
</dbReference>
<keyword evidence="3" id="KW-0539">Nucleus</keyword>
<keyword evidence="2" id="KW-0819">tRNA processing</keyword>
<keyword evidence="6" id="KW-1185">Reference proteome</keyword>
<dbReference type="PANTHER" id="PTHR28256:SF1">
    <property type="entry name" value="RIBONUCLEASES P_MRP PROTEIN SUBUNIT POP7"/>
    <property type="match status" value="1"/>
</dbReference>
<evidence type="ECO:0000256" key="2">
    <source>
        <dbReference type="ARBA" id="ARBA00022694"/>
    </source>
</evidence>
<dbReference type="eggNOG" id="ENOG502SUA0">
    <property type="taxonomic scope" value="Eukaryota"/>
</dbReference>
<dbReference type="GO" id="GO:0006364">
    <property type="term" value="P:rRNA processing"/>
    <property type="evidence" value="ECO:0007669"/>
    <property type="project" value="TreeGrafter"/>
</dbReference>
<dbReference type="EMBL" id="KE145360">
    <property type="protein sequence ID" value="EPE32039.1"/>
    <property type="molecule type" value="Genomic_DNA"/>
</dbReference>
<evidence type="ECO:0000313" key="6">
    <source>
        <dbReference type="Proteomes" id="UP000016922"/>
    </source>
</evidence>
<dbReference type="GO" id="GO:0003723">
    <property type="term" value="F:RNA binding"/>
    <property type="evidence" value="ECO:0007669"/>
    <property type="project" value="TreeGrafter"/>
</dbReference>
<dbReference type="KEGG" id="glz:GLAREA_12121"/>
<dbReference type="Gene3D" id="3.30.110.20">
    <property type="entry name" value="Alba-like domain"/>
    <property type="match status" value="1"/>
</dbReference>
<dbReference type="GO" id="GO:0000172">
    <property type="term" value="C:ribonuclease MRP complex"/>
    <property type="evidence" value="ECO:0007669"/>
    <property type="project" value="InterPro"/>
</dbReference>
<gene>
    <name evidence="5" type="ORF">GLAREA_12121</name>
</gene>
<feature type="compositionally biased region" description="Polar residues" evidence="4">
    <location>
        <begin position="1"/>
        <end position="20"/>
    </location>
</feature>
<dbReference type="RefSeq" id="XP_008081094.1">
    <property type="nucleotide sequence ID" value="XM_008082903.1"/>
</dbReference>
<dbReference type="GO" id="GO:0000294">
    <property type="term" value="P:nuclear-transcribed mRNA catabolic process, RNase MRP-dependent"/>
    <property type="evidence" value="ECO:0007669"/>
    <property type="project" value="TreeGrafter"/>
</dbReference>
<organism evidence="5 6">
    <name type="scientific">Glarea lozoyensis (strain ATCC 20868 / MF5171)</name>
    <dbReference type="NCBI Taxonomy" id="1116229"/>
    <lineage>
        <taxon>Eukaryota</taxon>
        <taxon>Fungi</taxon>
        <taxon>Dikarya</taxon>
        <taxon>Ascomycota</taxon>
        <taxon>Pezizomycotina</taxon>
        <taxon>Leotiomycetes</taxon>
        <taxon>Helotiales</taxon>
        <taxon>Helotiaceae</taxon>
        <taxon>Glarea</taxon>
    </lineage>
</organism>
<dbReference type="Proteomes" id="UP000016922">
    <property type="component" value="Unassembled WGS sequence"/>
</dbReference>
<dbReference type="GO" id="GO:0001682">
    <property type="term" value="P:tRNA 5'-leader removal"/>
    <property type="evidence" value="ECO:0007669"/>
    <property type="project" value="InterPro"/>
</dbReference>
<feature type="compositionally biased region" description="Basic residues" evidence="4">
    <location>
        <begin position="24"/>
        <end position="34"/>
    </location>
</feature>
<dbReference type="HOGENOM" id="CLU_085444_1_0_1"/>
<evidence type="ECO:0000256" key="4">
    <source>
        <dbReference type="SAM" id="MobiDB-lite"/>
    </source>
</evidence>
<dbReference type="InterPro" id="IPR036882">
    <property type="entry name" value="Alba-like_dom_sf"/>
</dbReference>
<proteinExistence type="predicted"/>
<dbReference type="GeneID" id="19471162"/>
<protein>
    <submittedName>
        <fullName evidence="5">Uncharacterized protein</fullName>
    </submittedName>
</protein>
<dbReference type="Pfam" id="PF12328">
    <property type="entry name" value="Rpp20"/>
    <property type="match status" value="1"/>
</dbReference>
<dbReference type="GO" id="GO:0005655">
    <property type="term" value="C:nucleolar ribonuclease P complex"/>
    <property type="evidence" value="ECO:0007669"/>
    <property type="project" value="InterPro"/>
</dbReference>
<dbReference type="OrthoDB" id="5416589at2759"/>
<reference evidence="5 6" key="1">
    <citation type="journal article" date="2013" name="BMC Genomics">
        <title>Genomics-driven discovery of the pneumocandin biosynthetic gene cluster in the fungus Glarea lozoyensis.</title>
        <authorList>
            <person name="Chen L."/>
            <person name="Yue Q."/>
            <person name="Zhang X."/>
            <person name="Xiang M."/>
            <person name="Wang C."/>
            <person name="Li S."/>
            <person name="Che Y."/>
            <person name="Ortiz-Lopez F.J."/>
            <person name="Bills G.F."/>
            <person name="Liu X."/>
            <person name="An Z."/>
        </authorList>
    </citation>
    <scope>NUCLEOTIDE SEQUENCE [LARGE SCALE GENOMIC DNA]</scope>
    <source>
        <strain evidence="6">ATCC 20868 / MF5171</strain>
    </source>
</reference>
<dbReference type="PANTHER" id="PTHR28256">
    <property type="entry name" value="RIBONUCLEASES P/MRP PROTEIN SUBUNIT POP7"/>
    <property type="match status" value="1"/>
</dbReference>
<comment type="subcellular location">
    <subcellularLocation>
        <location evidence="1">Nucleus</location>
    </subcellularLocation>
</comment>
<dbReference type="GO" id="GO:0004526">
    <property type="term" value="F:ribonuclease P activity"/>
    <property type="evidence" value="ECO:0007669"/>
    <property type="project" value="TreeGrafter"/>
</dbReference>
<evidence type="ECO:0000256" key="3">
    <source>
        <dbReference type="ARBA" id="ARBA00023242"/>
    </source>
</evidence>
<dbReference type="InterPro" id="IPR014612">
    <property type="entry name" value="Pop7/Rpp20"/>
</dbReference>
<dbReference type="GO" id="GO:0034965">
    <property type="term" value="P:intronic box C/D snoRNA processing"/>
    <property type="evidence" value="ECO:0007669"/>
    <property type="project" value="TreeGrafter"/>
</dbReference>
<dbReference type="STRING" id="1116229.S3D4K0"/>
<evidence type="ECO:0000313" key="5">
    <source>
        <dbReference type="EMBL" id="EPE32039.1"/>
    </source>
</evidence>
<dbReference type="OMA" id="STKSPFM"/>